<comment type="caution">
    <text evidence="1">The sequence shown here is derived from an EMBL/GenBank/DDBJ whole genome shotgun (WGS) entry which is preliminary data.</text>
</comment>
<accession>A0A0B1RBV1</accession>
<reference evidence="1 2" key="1">
    <citation type="submission" date="2014-11" db="EMBL/GenBank/DDBJ databases">
        <title>Genome sequencing of Pantoea rodasii ND03.</title>
        <authorList>
            <person name="Muhamad Yunos N.Y."/>
            <person name="Chan K.-G."/>
        </authorList>
    </citation>
    <scope>NUCLEOTIDE SEQUENCE [LARGE SCALE GENOMIC DNA]</scope>
    <source>
        <strain evidence="1 2">ND03</strain>
    </source>
</reference>
<gene>
    <name evidence="1" type="ORF">QU24_00010</name>
</gene>
<dbReference type="AlphaFoldDB" id="A0A0B1RBV1"/>
<organism evidence="1 2">
    <name type="scientific">Pantoea rodasii</name>
    <dbReference type="NCBI Taxonomy" id="1076549"/>
    <lineage>
        <taxon>Bacteria</taxon>
        <taxon>Pseudomonadati</taxon>
        <taxon>Pseudomonadota</taxon>
        <taxon>Gammaproteobacteria</taxon>
        <taxon>Enterobacterales</taxon>
        <taxon>Erwiniaceae</taxon>
        <taxon>Pantoea</taxon>
    </lineage>
</organism>
<dbReference type="EMBL" id="JTJJ01000001">
    <property type="protein sequence ID" value="KHJ70104.1"/>
    <property type="molecule type" value="Genomic_DNA"/>
</dbReference>
<name>A0A0B1RBV1_9GAMM</name>
<proteinExistence type="predicted"/>
<evidence type="ECO:0000313" key="2">
    <source>
        <dbReference type="Proteomes" id="UP000030853"/>
    </source>
</evidence>
<evidence type="ECO:0000313" key="1">
    <source>
        <dbReference type="EMBL" id="KHJ70104.1"/>
    </source>
</evidence>
<dbReference type="Proteomes" id="UP000030853">
    <property type="component" value="Unassembled WGS sequence"/>
</dbReference>
<sequence>MVKNDKTEFIIMILGDRPCFCFQVRDIHSGELIVKLPYHNISRPQPLSQILLATCQAANFFIFFDAAAVASVI</sequence>
<protein>
    <submittedName>
        <fullName evidence="1">Uncharacterized protein</fullName>
    </submittedName>
</protein>